<evidence type="ECO:0000313" key="2">
    <source>
        <dbReference type="Proteomes" id="UP000219338"/>
    </source>
</evidence>
<protein>
    <submittedName>
        <fullName evidence="1">Uncharacterized protein</fullName>
    </submittedName>
</protein>
<sequence>MFDKSSIPDNVTLQAAGLVALADLPAVTIRTALAGTASYSDALVILPGMHHQQSAGEINRGEFPTTGAMTSGYVFRVENPATVNYLQNIGATGHLVTARVYPHPSCDESLSRQNKLLRSIFVGGVPAALLYALCPMLTIAVAVLLVVIEDWWGLGVLGGFVLSRFINIVVVKRRSGKGWKGVKEDGDGDLLILLSQDRWVRLQGLVDDLKAVTAGQWLRDLTAIESFAVTCATMLVYISAILAFNTSTVGSLLIAGLLLSTAALLTVCNSSTQCLRMYDRVIRRVGEPKKYERRLFMARELVDEVGRKDWAIGMGLVLPEPGERGAVNV</sequence>
<gene>
    <name evidence="1" type="ORF">ARMOST_18305</name>
</gene>
<proteinExistence type="predicted"/>
<reference evidence="2" key="1">
    <citation type="journal article" date="2017" name="Nat. Ecol. Evol.">
        <title>Genome expansion and lineage-specific genetic innovations in the forest pathogenic fungi Armillaria.</title>
        <authorList>
            <person name="Sipos G."/>
            <person name="Prasanna A.N."/>
            <person name="Walter M.C."/>
            <person name="O'Connor E."/>
            <person name="Balint B."/>
            <person name="Krizsan K."/>
            <person name="Kiss B."/>
            <person name="Hess J."/>
            <person name="Varga T."/>
            <person name="Slot J."/>
            <person name="Riley R."/>
            <person name="Boka B."/>
            <person name="Rigling D."/>
            <person name="Barry K."/>
            <person name="Lee J."/>
            <person name="Mihaltcheva S."/>
            <person name="LaButti K."/>
            <person name="Lipzen A."/>
            <person name="Waldron R."/>
            <person name="Moloney N.M."/>
            <person name="Sperisen C."/>
            <person name="Kredics L."/>
            <person name="Vagvoelgyi C."/>
            <person name="Patrignani A."/>
            <person name="Fitzpatrick D."/>
            <person name="Nagy I."/>
            <person name="Doyle S."/>
            <person name="Anderson J.B."/>
            <person name="Grigoriev I.V."/>
            <person name="Gueldener U."/>
            <person name="Muensterkoetter M."/>
            <person name="Nagy L.G."/>
        </authorList>
    </citation>
    <scope>NUCLEOTIDE SEQUENCE [LARGE SCALE GENOMIC DNA]</scope>
    <source>
        <strain evidence="2">C18/9</strain>
    </source>
</reference>
<dbReference type="STRING" id="47428.A0A284S1G3"/>
<accession>A0A284S1G3</accession>
<evidence type="ECO:0000313" key="1">
    <source>
        <dbReference type="EMBL" id="SJL14834.1"/>
    </source>
</evidence>
<keyword evidence="2" id="KW-1185">Reference proteome</keyword>
<dbReference type="EMBL" id="FUEG01000025">
    <property type="protein sequence ID" value="SJL14834.1"/>
    <property type="molecule type" value="Genomic_DNA"/>
</dbReference>
<dbReference type="OrthoDB" id="2956246at2759"/>
<name>A0A284S1G3_ARMOS</name>
<dbReference type="AlphaFoldDB" id="A0A284S1G3"/>
<organism evidence="1 2">
    <name type="scientific">Armillaria ostoyae</name>
    <name type="common">Armillaria root rot fungus</name>
    <dbReference type="NCBI Taxonomy" id="47428"/>
    <lineage>
        <taxon>Eukaryota</taxon>
        <taxon>Fungi</taxon>
        <taxon>Dikarya</taxon>
        <taxon>Basidiomycota</taxon>
        <taxon>Agaricomycotina</taxon>
        <taxon>Agaricomycetes</taxon>
        <taxon>Agaricomycetidae</taxon>
        <taxon>Agaricales</taxon>
        <taxon>Marasmiineae</taxon>
        <taxon>Physalacriaceae</taxon>
        <taxon>Armillaria</taxon>
    </lineage>
</organism>
<dbReference type="Proteomes" id="UP000219338">
    <property type="component" value="Unassembled WGS sequence"/>
</dbReference>
<dbReference type="OMA" id="VVIEDWW"/>